<dbReference type="SMART" id="SM00748">
    <property type="entry name" value="HEPN"/>
    <property type="match status" value="1"/>
</dbReference>
<accession>A0A812A3K5</accession>
<evidence type="ECO:0000259" key="1">
    <source>
        <dbReference type="PROSITE" id="PS50910"/>
    </source>
</evidence>
<reference evidence="2" key="1">
    <citation type="submission" date="2020-12" db="EMBL/GenBank/DDBJ databases">
        <authorList>
            <person name="Hahn C.J."/>
            <person name="Laso-Perez R."/>
            <person name="Vulcano F."/>
            <person name="Vaziourakis K.-M."/>
            <person name="Stokke R."/>
            <person name="Steen I.H."/>
            <person name="Teske A."/>
            <person name="Boetius A."/>
            <person name="Liebeke M."/>
            <person name="Amann R."/>
            <person name="Knittel K."/>
        </authorList>
    </citation>
    <scope>NUCLEOTIDE SEQUENCE</scope>
    <source>
        <strain evidence="2">Gfbio:c6db26ca-90af-429b-aeed-0e3e8aed0b5e:GoM-Arc1_AMV-AAA_792_C10</strain>
    </source>
</reference>
<dbReference type="AlphaFoldDB" id="A0A812A3K5"/>
<dbReference type="Pfam" id="PF05168">
    <property type="entry name" value="HEPN"/>
    <property type="match status" value="1"/>
</dbReference>
<dbReference type="Gene3D" id="1.20.120.330">
    <property type="entry name" value="Nucleotidyltransferases domain 2"/>
    <property type="match status" value="1"/>
</dbReference>
<dbReference type="Proteomes" id="UP000614580">
    <property type="component" value="Unassembled WGS sequence"/>
</dbReference>
<proteinExistence type="predicted"/>
<dbReference type="InterPro" id="IPR007842">
    <property type="entry name" value="HEPN_dom"/>
</dbReference>
<name>A0A812A3K5_9EURY</name>
<dbReference type="EMBL" id="CAJHZY010000093">
    <property type="protein sequence ID" value="CAD7767233.1"/>
    <property type="molecule type" value="Genomic_DNA"/>
</dbReference>
<sequence length="78" mass="9305">MREEINYWITQAKADLKSATDLLKTDNYYASVFFSQQTTEKSLKALYIKEKRRSIRTHNLVFLARELNAPEQDHQQLR</sequence>
<feature type="domain" description="HEPN" evidence="1">
    <location>
        <begin position="9"/>
        <end position="78"/>
    </location>
</feature>
<evidence type="ECO:0000313" key="3">
    <source>
        <dbReference type="Proteomes" id="UP000614580"/>
    </source>
</evidence>
<gene>
    <name evidence="2" type="ORF">DNFNHJIP_00640</name>
</gene>
<evidence type="ECO:0000313" key="2">
    <source>
        <dbReference type="EMBL" id="CAD7767233.1"/>
    </source>
</evidence>
<dbReference type="PROSITE" id="PS50910">
    <property type="entry name" value="HEPN"/>
    <property type="match status" value="1"/>
</dbReference>
<comment type="caution">
    <text evidence="2">The sequence shown here is derived from an EMBL/GenBank/DDBJ whole genome shotgun (WGS) entry which is preliminary data.</text>
</comment>
<organism evidence="2 3">
    <name type="scientific">Candidatus Argoarchaeum ethanivorans</name>
    <dbReference type="NCBI Taxonomy" id="2608793"/>
    <lineage>
        <taxon>Archaea</taxon>
        <taxon>Methanobacteriati</taxon>
        <taxon>Methanobacteriota</taxon>
        <taxon>Stenosarchaea group</taxon>
        <taxon>Methanomicrobia</taxon>
        <taxon>Methanosarcinales</taxon>
        <taxon>Methanosarcinales incertae sedis</taxon>
        <taxon>GOM Arc I cluster</taxon>
        <taxon>Candidatus Argoarchaeum</taxon>
    </lineage>
</organism>
<dbReference type="SUPFAM" id="SSF81593">
    <property type="entry name" value="Nucleotidyltransferase substrate binding subunit/domain"/>
    <property type="match status" value="1"/>
</dbReference>
<protein>
    <submittedName>
        <fullName evidence="2">HEPN domain protein</fullName>
    </submittedName>
</protein>